<proteinExistence type="predicted"/>
<dbReference type="RefSeq" id="WP_394823641.1">
    <property type="nucleotide sequence ID" value="NZ_CP089984.1"/>
</dbReference>
<protein>
    <submittedName>
        <fullName evidence="1">Uncharacterized protein</fullName>
    </submittedName>
</protein>
<organism evidence="1 2">
    <name type="scientific">Pendulispora albinea</name>
    <dbReference type="NCBI Taxonomy" id="2741071"/>
    <lineage>
        <taxon>Bacteria</taxon>
        <taxon>Pseudomonadati</taxon>
        <taxon>Myxococcota</taxon>
        <taxon>Myxococcia</taxon>
        <taxon>Myxococcales</taxon>
        <taxon>Sorangiineae</taxon>
        <taxon>Pendulisporaceae</taxon>
        <taxon>Pendulispora</taxon>
    </lineage>
</organism>
<keyword evidence="2" id="KW-1185">Reference proteome</keyword>
<gene>
    <name evidence="1" type="ORF">LZC94_40120</name>
</gene>
<evidence type="ECO:0000313" key="2">
    <source>
        <dbReference type="Proteomes" id="UP001370348"/>
    </source>
</evidence>
<dbReference type="EMBL" id="CP089984">
    <property type="protein sequence ID" value="WXB14025.1"/>
    <property type="molecule type" value="Genomic_DNA"/>
</dbReference>
<name>A0ABZ2LY20_9BACT</name>
<accession>A0ABZ2LY20</accession>
<dbReference type="Proteomes" id="UP001370348">
    <property type="component" value="Chromosome"/>
</dbReference>
<sequence>MANRHSHKKLRAEVRARMRETGESYQTAHRRIVAAAEWRQAKRHQPGAVDLVPFTFFGTPAFLSVTDATFVQVLTVMQHTPPSARTWMPPRTAWLRPRGKN</sequence>
<evidence type="ECO:0000313" key="1">
    <source>
        <dbReference type="EMBL" id="WXB14025.1"/>
    </source>
</evidence>
<reference evidence="1 2" key="1">
    <citation type="submission" date="2021-12" db="EMBL/GenBank/DDBJ databases">
        <title>Discovery of the Pendulisporaceae a myxobacterial family with distinct sporulation behavior and unique specialized metabolism.</title>
        <authorList>
            <person name="Garcia R."/>
            <person name="Popoff A."/>
            <person name="Bader C.D."/>
            <person name="Loehr J."/>
            <person name="Walesch S."/>
            <person name="Walt C."/>
            <person name="Boldt J."/>
            <person name="Bunk B."/>
            <person name="Haeckl F.J.F.P.J."/>
            <person name="Gunesch A.P."/>
            <person name="Birkelbach J."/>
            <person name="Nuebel U."/>
            <person name="Pietschmann T."/>
            <person name="Bach T."/>
            <person name="Mueller R."/>
        </authorList>
    </citation>
    <scope>NUCLEOTIDE SEQUENCE [LARGE SCALE GENOMIC DNA]</scope>
    <source>
        <strain evidence="1 2">MSr11954</strain>
    </source>
</reference>